<accession>A0ABR1TNA3</accession>
<proteinExistence type="predicted"/>
<feature type="region of interest" description="Disordered" evidence="5">
    <location>
        <begin position="357"/>
        <end position="504"/>
    </location>
</feature>
<dbReference type="Proteomes" id="UP001446871">
    <property type="component" value="Unassembled WGS sequence"/>
</dbReference>
<evidence type="ECO:0000256" key="6">
    <source>
        <dbReference type="SAM" id="Phobius"/>
    </source>
</evidence>
<keyword evidence="3 6" id="KW-1133">Transmembrane helix</keyword>
<evidence type="ECO:0000256" key="5">
    <source>
        <dbReference type="SAM" id="MobiDB-lite"/>
    </source>
</evidence>
<keyword evidence="4 6" id="KW-0472">Membrane</keyword>
<name>A0ABR1TNA3_9PEZI</name>
<evidence type="ECO:0000256" key="4">
    <source>
        <dbReference type="ARBA" id="ARBA00023136"/>
    </source>
</evidence>
<evidence type="ECO:0000256" key="1">
    <source>
        <dbReference type="ARBA" id="ARBA00004167"/>
    </source>
</evidence>
<evidence type="ECO:0000256" key="2">
    <source>
        <dbReference type="ARBA" id="ARBA00022692"/>
    </source>
</evidence>
<feature type="region of interest" description="Disordered" evidence="5">
    <location>
        <begin position="187"/>
        <end position="272"/>
    </location>
</feature>
<feature type="compositionally biased region" description="Pro residues" evidence="5">
    <location>
        <begin position="200"/>
        <end position="211"/>
    </location>
</feature>
<protein>
    <submittedName>
        <fullName evidence="7">Uncharacterized protein</fullName>
    </submittedName>
</protein>
<reference evidence="7 8" key="1">
    <citation type="submission" date="2023-01" db="EMBL/GenBank/DDBJ databases">
        <title>Analysis of 21 Apiospora genomes using comparative genomics revels a genus with tremendous synthesis potential of carbohydrate active enzymes and secondary metabolites.</title>
        <authorList>
            <person name="Sorensen T."/>
        </authorList>
    </citation>
    <scope>NUCLEOTIDE SEQUENCE [LARGE SCALE GENOMIC DNA]</scope>
    <source>
        <strain evidence="7 8">CBS 83171</strain>
    </source>
</reference>
<comment type="caution">
    <text evidence="7">The sequence shown here is derived from an EMBL/GenBank/DDBJ whole genome shotgun (WGS) entry which is preliminary data.</text>
</comment>
<dbReference type="InterPro" id="IPR051694">
    <property type="entry name" value="Immunoregulatory_rcpt-like"/>
</dbReference>
<gene>
    <name evidence="7" type="ORF">PG996_016148</name>
</gene>
<dbReference type="PANTHER" id="PTHR15549:SF30">
    <property type="entry name" value="MID2 DOMAIN-CONTAINING PROTEIN"/>
    <property type="match status" value="1"/>
</dbReference>
<comment type="subcellular location">
    <subcellularLocation>
        <location evidence="1">Membrane</location>
        <topology evidence="1">Single-pass membrane protein</topology>
    </subcellularLocation>
</comment>
<keyword evidence="8" id="KW-1185">Reference proteome</keyword>
<feature type="compositionally biased region" description="Gly residues" evidence="5">
    <location>
        <begin position="391"/>
        <end position="401"/>
    </location>
</feature>
<dbReference type="EMBL" id="JAQQWM010000009">
    <property type="protein sequence ID" value="KAK8048084.1"/>
    <property type="molecule type" value="Genomic_DNA"/>
</dbReference>
<feature type="compositionally biased region" description="Basic residues" evidence="5">
    <location>
        <begin position="366"/>
        <end position="376"/>
    </location>
</feature>
<evidence type="ECO:0000313" key="7">
    <source>
        <dbReference type="EMBL" id="KAK8048084.1"/>
    </source>
</evidence>
<feature type="compositionally biased region" description="Low complexity" evidence="5">
    <location>
        <begin position="187"/>
        <end position="199"/>
    </location>
</feature>
<feature type="compositionally biased region" description="Low complexity" evidence="5">
    <location>
        <begin position="212"/>
        <end position="272"/>
    </location>
</feature>
<sequence>MSDDPNPRVSNGTCYTASGKELDSSFIPCGNDAFGHQTCCGKGDNCLADGACFGVHGTGYGGMLTYWAGCSDPKYEDASCPKKVVDQPWVALTYCDDDDGQWAICSQKGDPSTLQNGAFCSCTEAAKATVAFKDTKTLTNLVSLPQNTGDSMSFFAGYSPPATVPTGGANGGGGQATNAPPKTTVSRTLLETSSTSSSPSPSPSRPPPDGPPGTTLSPLASSSDSPSGSSSATTFTDANGKTTTATVTRTATSPSDTNAGSSSDSDSESSGGLNTGAKIGVGVGVAVGGVLLIALVLLLLRRRRNTRPAKRMEEGSGSMGEPKVPMADGAAIVEADGRPAKPHKLRGELGEGTVAAVAGAGVGRRSSSKLKSKHRPRPSDGSAISELDGSSFGGAGTGAGPGTAAVGHGNAAVPPGDGMSTVAELPGSDVQQQQRQGGGGGGKSYGRQLASDDSLVPAPLQIRHSEDGGGGGPGTAQGTTNDGEARNGDEGAQVKPWGARWRRT</sequence>
<evidence type="ECO:0000256" key="3">
    <source>
        <dbReference type="ARBA" id="ARBA00022989"/>
    </source>
</evidence>
<evidence type="ECO:0000313" key="8">
    <source>
        <dbReference type="Proteomes" id="UP001446871"/>
    </source>
</evidence>
<organism evidence="7 8">
    <name type="scientific">Apiospora saccharicola</name>
    <dbReference type="NCBI Taxonomy" id="335842"/>
    <lineage>
        <taxon>Eukaryota</taxon>
        <taxon>Fungi</taxon>
        <taxon>Dikarya</taxon>
        <taxon>Ascomycota</taxon>
        <taxon>Pezizomycotina</taxon>
        <taxon>Sordariomycetes</taxon>
        <taxon>Xylariomycetidae</taxon>
        <taxon>Amphisphaeriales</taxon>
        <taxon>Apiosporaceae</taxon>
        <taxon>Apiospora</taxon>
    </lineage>
</organism>
<keyword evidence="2 6" id="KW-0812">Transmembrane</keyword>
<dbReference type="PANTHER" id="PTHR15549">
    <property type="entry name" value="PAIRED IMMUNOGLOBULIN-LIKE TYPE 2 RECEPTOR"/>
    <property type="match status" value="1"/>
</dbReference>
<feature type="transmembrane region" description="Helical" evidence="6">
    <location>
        <begin position="279"/>
        <end position="300"/>
    </location>
</feature>